<organism evidence="1">
    <name type="scientific">Porphyromonas phage phage016a_WW2866</name>
    <dbReference type="NCBI Taxonomy" id="3154106"/>
    <lineage>
        <taxon>Viruses</taxon>
        <taxon>Duplodnaviria</taxon>
        <taxon>Heunggongvirae</taxon>
        <taxon>Uroviricota</taxon>
        <taxon>Caudoviricetes</taxon>
        <taxon>Nixviridae</taxon>
        <taxon>Dewhirstvirus</taxon>
        <taxon>Dewhirstvirus pging00J</taxon>
    </lineage>
</organism>
<proteinExistence type="predicted"/>
<evidence type="ECO:0000313" key="1">
    <source>
        <dbReference type="EMBL" id="DBA55337.1"/>
    </source>
</evidence>
<sequence>MKILFSCLCFVTVCITACYDCNIDAIYQNAFSHREIQSKNSGQKFGHVKKASYICSVKKEQQQLTTKKQQARRAQCDNRATNEMTTSVNSFIYVEVVNYFKGLLKESIESCSSNKMNVTEYKAITLDEYYEGYGWDRTSDEDGNDVEGVDIISDFIILNDDTRSELNRAFEEARDEEFEAFVDECFIYTGRNGFIYVNREDAIEDARYDFINDKTDLEEDVSIYFDEDNEPNELYNSEFSEYVKEKVLSCEDAAAQGIEFDIMEVAYASIS</sequence>
<protein>
    <recommendedName>
        <fullName evidence="2">Lipoprotein</fullName>
    </recommendedName>
</protein>
<reference evidence="1" key="2">
    <citation type="submission" date="2024-05" db="EMBL/GenBank/DDBJ databases">
        <authorList>
            <person name="Matrishin C.B."/>
            <person name="Kauffman K.M."/>
        </authorList>
    </citation>
    <scope>NUCLEOTIDE SEQUENCE</scope>
</reference>
<reference evidence="1" key="1">
    <citation type="journal article" date="2023" name="Microbiome">
        <title>Phages are unrecognized players in the ecology of the oral pathogen Porphyromonas gingivalis.</title>
        <authorList>
            <person name="Matrishin C.B."/>
            <person name="Haase E.M."/>
            <person name="Dewhirst F.E."/>
            <person name="Mark Welch J.L."/>
            <person name="Miranda-Sanchez F."/>
            <person name="Chen T."/>
            <person name="MacFarland D.C."/>
            <person name="Kauffman K.M."/>
        </authorList>
    </citation>
    <scope>NUCLEOTIDE SEQUENCE</scope>
</reference>
<evidence type="ECO:0008006" key="2">
    <source>
        <dbReference type="Google" id="ProtNLM"/>
    </source>
</evidence>
<dbReference type="EMBL" id="BK068097">
    <property type="protein sequence ID" value="DBA55337.1"/>
    <property type="molecule type" value="Genomic_DNA"/>
</dbReference>
<name>A0AAT9J8G8_9CAUD</name>
<accession>A0AAT9J8G8</accession>